<name>A0ABP8KST4_9MICO</name>
<dbReference type="PANTHER" id="PTHR10605">
    <property type="entry name" value="HEPARAN SULFATE SULFOTRANSFERASE"/>
    <property type="match status" value="1"/>
</dbReference>
<evidence type="ECO:0000313" key="3">
    <source>
        <dbReference type="Proteomes" id="UP001500622"/>
    </source>
</evidence>
<dbReference type="Proteomes" id="UP001500622">
    <property type="component" value="Unassembled WGS sequence"/>
</dbReference>
<proteinExistence type="predicted"/>
<gene>
    <name evidence="2" type="ORF">GCM10023169_01900</name>
</gene>
<dbReference type="Gene3D" id="3.40.50.300">
    <property type="entry name" value="P-loop containing nucleotide triphosphate hydrolases"/>
    <property type="match status" value="1"/>
</dbReference>
<reference evidence="3" key="1">
    <citation type="journal article" date="2019" name="Int. J. Syst. Evol. Microbiol.">
        <title>The Global Catalogue of Microorganisms (GCM) 10K type strain sequencing project: providing services to taxonomists for standard genome sequencing and annotation.</title>
        <authorList>
            <consortium name="The Broad Institute Genomics Platform"/>
            <consortium name="The Broad Institute Genome Sequencing Center for Infectious Disease"/>
            <person name="Wu L."/>
            <person name="Ma J."/>
        </authorList>
    </citation>
    <scope>NUCLEOTIDE SEQUENCE [LARGE SCALE GENOMIC DNA]</scope>
    <source>
        <strain evidence="3">JCM 17810</strain>
    </source>
</reference>
<evidence type="ECO:0000256" key="1">
    <source>
        <dbReference type="ARBA" id="ARBA00022679"/>
    </source>
</evidence>
<dbReference type="PANTHER" id="PTHR10605:SF56">
    <property type="entry name" value="BIFUNCTIONAL HEPARAN SULFATE N-DEACETYLASE_N-SULFOTRANSFERASE"/>
    <property type="match status" value="1"/>
</dbReference>
<comment type="caution">
    <text evidence="2">The sequence shown here is derived from an EMBL/GenBank/DDBJ whole genome shotgun (WGS) entry which is preliminary data.</text>
</comment>
<evidence type="ECO:0000313" key="2">
    <source>
        <dbReference type="EMBL" id="GAA4415515.1"/>
    </source>
</evidence>
<accession>A0ABP8KST4</accession>
<dbReference type="Pfam" id="PF13469">
    <property type="entry name" value="Sulfotransfer_3"/>
    <property type="match status" value="1"/>
</dbReference>
<sequence length="295" mass="33010">MTLDFIILGAQKAATTSVQDGLRKVPGVYMPARESPFFEDPEFEQRPWLAMGSPSTVNGIKRPDILCRQDILARVSKALPEARFIVVLREPISRAVSAHYHLVRHARLPYRTLNGGMRVAVDRFHGGEVSTLTSVIQFGLYGRFLRQWFDHFPRERFLLLSQRAVLDDFEGVISACCRHLRVPIPKVLPAAGQPKNVGMYDERLLRLHQLGHRLKTRDLGWGDRRKVSANPAARVAGHALTKLAVRASSPGTRPAALERDVRKALEEIYSPDLEALSGLVGGNAIDWTYDSSTRS</sequence>
<protein>
    <recommendedName>
        <fullName evidence="4">Sulfotransferase domain-containing protein</fullName>
    </recommendedName>
</protein>
<dbReference type="InterPro" id="IPR037359">
    <property type="entry name" value="NST/OST"/>
</dbReference>
<dbReference type="EMBL" id="BAABGN010000001">
    <property type="protein sequence ID" value="GAA4415515.1"/>
    <property type="molecule type" value="Genomic_DNA"/>
</dbReference>
<evidence type="ECO:0008006" key="4">
    <source>
        <dbReference type="Google" id="ProtNLM"/>
    </source>
</evidence>
<dbReference type="RefSeq" id="WP_345214613.1">
    <property type="nucleotide sequence ID" value="NZ_BAABGN010000001.1"/>
</dbReference>
<keyword evidence="3" id="KW-1185">Reference proteome</keyword>
<dbReference type="InterPro" id="IPR027417">
    <property type="entry name" value="P-loop_NTPase"/>
</dbReference>
<organism evidence="2 3">
    <name type="scientific">Georgenia halophila</name>
    <dbReference type="NCBI Taxonomy" id="620889"/>
    <lineage>
        <taxon>Bacteria</taxon>
        <taxon>Bacillati</taxon>
        <taxon>Actinomycetota</taxon>
        <taxon>Actinomycetes</taxon>
        <taxon>Micrococcales</taxon>
        <taxon>Bogoriellaceae</taxon>
        <taxon>Georgenia</taxon>
    </lineage>
</organism>
<dbReference type="SUPFAM" id="SSF52540">
    <property type="entry name" value="P-loop containing nucleoside triphosphate hydrolases"/>
    <property type="match status" value="1"/>
</dbReference>
<keyword evidence="1" id="KW-0808">Transferase</keyword>